<evidence type="ECO:0000313" key="2">
    <source>
        <dbReference type="Proteomes" id="UP000231538"/>
    </source>
</evidence>
<dbReference type="Proteomes" id="UP000231538">
    <property type="component" value="Unassembled WGS sequence"/>
</dbReference>
<dbReference type="AlphaFoldDB" id="A0A2M7UZN8"/>
<organism evidence="1 2">
    <name type="scientific">Candidatus Nealsonbacteria bacterium CG_4_10_14_0_2_um_filter_37_10</name>
    <dbReference type="NCBI Taxonomy" id="1974679"/>
    <lineage>
        <taxon>Bacteria</taxon>
        <taxon>Candidatus Nealsoniibacteriota</taxon>
    </lineage>
</organism>
<dbReference type="EMBL" id="PFPC01000044">
    <property type="protein sequence ID" value="PIZ89441.1"/>
    <property type="molecule type" value="Genomic_DNA"/>
</dbReference>
<name>A0A2M7UZN8_9BACT</name>
<feature type="non-terminal residue" evidence="1">
    <location>
        <position position="1"/>
    </location>
</feature>
<protein>
    <submittedName>
        <fullName evidence="1">Uncharacterized protein</fullName>
    </submittedName>
</protein>
<reference evidence="2" key="1">
    <citation type="submission" date="2017-09" db="EMBL/GenBank/DDBJ databases">
        <title>Depth-based differentiation of microbial function through sediment-hosted aquifers and enrichment of novel symbionts in the deep terrestrial subsurface.</title>
        <authorList>
            <person name="Probst A.J."/>
            <person name="Ladd B."/>
            <person name="Jarett J.K."/>
            <person name="Geller-Mcgrath D.E."/>
            <person name="Sieber C.M.K."/>
            <person name="Emerson J.B."/>
            <person name="Anantharaman K."/>
            <person name="Thomas B.C."/>
            <person name="Malmstrom R."/>
            <person name="Stieglmeier M."/>
            <person name="Klingl A."/>
            <person name="Woyke T."/>
            <person name="Ryan C.M."/>
            <person name="Banfield J.F."/>
        </authorList>
    </citation>
    <scope>NUCLEOTIDE SEQUENCE [LARGE SCALE GENOMIC DNA]</scope>
</reference>
<sequence>WYVRRVEVTDSNTDWQKFVLELVKYIPNIAEDAQENMLSPMLFTVAELDAISQWYKLSRTITLNGTDKANVEETAEIYDEVASP</sequence>
<proteinExistence type="predicted"/>
<gene>
    <name evidence="1" type="ORF">COX89_01575</name>
</gene>
<comment type="caution">
    <text evidence="1">The sequence shown here is derived from an EMBL/GenBank/DDBJ whole genome shotgun (WGS) entry which is preliminary data.</text>
</comment>
<accession>A0A2M7UZN8</accession>
<evidence type="ECO:0000313" key="1">
    <source>
        <dbReference type="EMBL" id="PIZ89441.1"/>
    </source>
</evidence>